<dbReference type="Gene3D" id="3.30.40.10">
    <property type="entry name" value="Zinc/RING finger domain, C3HC4 (zinc finger)"/>
    <property type="match status" value="1"/>
</dbReference>
<feature type="compositionally biased region" description="Polar residues" evidence="5">
    <location>
        <begin position="35"/>
        <end position="44"/>
    </location>
</feature>
<dbReference type="SMART" id="SM00184">
    <property type="entry name" value="RING"/>
    <property type="match status" value="1"/>
</dbReference>
<keyword evidence="9" id="KW-1185">Reference proteome</keyword>
<dbReference type="CDD" id="cd16473">
    <property type="entry name" value="RING-H2_RNF103"/>
    <property type="match status" value="1"/>
</dbReference>
<dbReference type="PROSITE" id="PS50089">
    <property type="entry name" value="ZF_RING_2"/>
    <property type="match status" value="1"/>
</dbReference>
<accession>A0A316USU7</accession>
<sequence length="596" mass="63570">MSTSTSTPTITHPLDGSASAEAHGDAESSRHQSRGQDQSRQAAYTHTPPRIAIRDDATPSPLAPPAAQQPDAAPPRIAQQPAPAPVTATPTPGVPPAPATTTGIAPLPVAVPDEALLVRHNLLQTIWTTYRSLGRPRRWILLLRLLISLIQVIPAIVILSLPTSLGNSPGKHYNLDSGEGPECDPEPIFVFLALHTVRVAATMPLDFYLGLSPHRSARQRRPGAPGQAERERSRRMGSLELDRKTSRLADLLGFLHIVVFAVGNYAVWTRTECNARPADSVPLWWTSLAVLILTYVVLFNVVLLTFLVVFFLPATLAVLRALGLGGRIAQQGEIRPETGKIKREEVDGVTKLVYYVAEGAKEGEASRYESSEGEGAGMHALTLEAASVPLPPSRAASTIATDATTTTTTGTATPASTSRWSSLLRLLLRKPRERGRRKDPQLSTPGTASSSSAITPSTNPSSAPPAARALKYPLHPLPPHRATCPICLVDFETPDLHPTPTRGAPAKGEQQEEEEAEEGEPEPLRLLPCGHVLHRSCVDEWLTSVSGRCPVCQRPLLADEAGGAGPGEGQGRGQGDLEARRPGARGVEGREGGDAA</sequence>
<feature type="compositionally biased region" description="Basic and acidic residues" evidence="5">
    <location>
        <begin position="575"/>
        <end position="596"/>
    </location>
</feature>
<feature type="region of interest" description="Disordered" evidence="5">
    <location>
        <begin position="397"/>
        <end position="474"/>
    </location>
</feature>
<evidence type="ECO:0000256" key="2">
    <source>
        <dbReference type="ARBA" id="ARBA00022771"/>
    </source>
</evidence>
<evidence type="ECO:0000256" key="6">
    <source>
        <dbReference type="SAM" id="Phobius"/>
    </source>
</evidence>
<keyword evidence="1" id="KW-0479">Metal-binding</keyword>
<dbReference type="RefSeq" id="XP_025361565.1">
    <property type="nucleotide sequence ID" value="XM_025503914.1"/>
</dbReference>
<dbReference type="InterPro" id="IPR001841">
    <property type="entry name" value="Znf_RING"/>
</dbReference>
<dbReference type="InterPro" id="IPR013083">
    <property type="entry name" value="Znf_RING/FYVE/PHD"/>
</dbReference>
<feature type="region of interest" description="Disordered" evidence="5">
    <location>
        <begin position="1"/>
        <end position="100"/>
    </location>
</feature>
<keyword evidence="3" id="KW-0862">Zinc</keyword>
<dbReference type="GO" id="GO:0008270">
    <property type="term" value="F:zinc ion binding"/>
    <property type="evidence" value="ECO:0007669"/>
    <property type="project" value="UniProtKB-KW"/>
</dbReference>
<feature type="compositionally biased region" description="Low complexity" evidence="5">
    <location>
        <begin position="443"/>
        <end position="467"/>
    </location>
</feature>
<feature type="compositionally biased region" description="Acidic residues" evidence="5">
    <location>
        <begin position="511"/>
        <end position="521"/>
    </location>
</feature>
<feature type="compositionally biased region" description="Gly residues" evidence="5">
    <location>
        <begin position="562"/>
        <end position="574"/>
    </location>
</feature>
<evidence type="ECO:0000256" key="4">
    <source>
        <dbReference type="PROSITE-ProRule" id="PRU00175"/>
    </source>
</evidence>
<dbReference type="PANTHER" id="PTHR14155">
    <property type="entry name" value="RING FINGER DOMAIN-CONTAINING"/>
    <property type="match status" value="1"/>
</dbReference>
<feature type="compositionally biased region" description="Low complexity" evidence="5">
    <location>
        <begin position="397"/>
        <end position="426"/>
    </location>
</feature>
<evidence type="ECO:0000313" key="8">
    <source>
        <dbReference type="EMBL" id="PWN26953.1"/>
    </source>
</evidence>
<feature type="region of interest" description="Disordered" evidence="5">
    <location>
        <begin position="495"/>
        <end position="521"/>
    </location>
</feature>
<evidence type="ECO:0000313" key="9">
    <source>
        <dbReference type="Proteomes" id="UP000245884"/>
    </source>
</evidence>
<keyword evidence="6" id="KW-0812">Transmembrane</keyword>
<evidence type="ECO:0000259" key="7">
    <source>
        <dbReference type="PROSITE" id="PS50089"/>
    </source>
</evidence>
<name>A0A316USU7_9BASI</name>
<evidence type="ECO:0000256" key="5">
    <source>
        <dbReference type="SAM" id="MobiDB-lite"/>
    </source>
</evidence>
<dbReference type="PANTHER" id="PTHR14155:SF627">
    <property type="entry name" value="OS06G0192800 PROTEIN"/>
    <property type="match status" value="1"/>
</dbReference>
<feature type="transmembrane region" description="Helical" evidence="6">
    <location>
        <begin position="141"/>
        <end position="161"/>
    </location>
</feature>
<organism evidence="8 9">
    <name type="scientific">Jaminaea rosea</name>
    <dbReference type="NCBI Taxonomy" id="1569628"/>
    <lineage>
        <taxon>Eukaryota</taxon>
        <taxon>Fungi</taxon>
        <taxon>Dikarya</taxon>
        <taxon>Basidiomycota</taxon>
        <taxon>Ustilaginomycotina</taxon>
        <taxon>Exobasidiomycetes</taxon>
        <taxon>Microstromatales</taxon>
        <taxon>Microstromatales incertae sedis</taxon>
        <taxon>Jaminaea</taxon>
    </lineage>
</organism>
<dbReference type="STRING" id="1569628.A0A316USU7"/>
<dbReference type="Pfam" id="PF13639">
    <property type="entry name" value="zf-RING_2"/>
    <property type="match status" value="1"/>
</dbReference>
<feature type="compositionally biased region" description="Low complexity" evidence="5">
    <location>
        <begin position="65"/>
        <end position="91"/>
    </location>
</feature>
<feature type="region of interest" description="Disordered" evidence="5">
    <location>
        <begin position="559"/>
        <end position="596"/>
    </location>
</feature>
<dbReference type="GeneID" id="37025737"/>
<dbReference type="Proteomes" id="UP000245884">
    <property type="component" value="Unassembled WGS sequence"/>
</dbReference>
<feature type="transmembrane region" description="Helical" evidence="6">
    <location>
        <begin position="288"/>
        <end position="312"/>
    </location>
</feature>
<gene>
    <name evidence="8" type="ORF">BDZ90DRAFT_195813</name>
</gene>
<evidence type="ECO:0000256" key="3">
    <source>
        <dbReference type="ARBA" id="ARBA00022833"/>
    </source>
</evidence>
<protein>
    <recommendedName>
        <fullName evidence="7">RING-type domain-containing protein</fullName>
    </recommendedName>
</protein>
<dbReference type="InterPro" id="IPR053238">
    <property type="entry name" value="RING-H2_zinc_finger"/>
</dbReference>
<feature type="transmembrane region" description="Helical" evidence="6">
    <location>
        <begin position="248"/>
        <end position="268"/>
    </location>
</feature>
<keyword evidence="6" id="KW-1133">Transmembrane helix</keyword>
<feature type="domain" description="RING-type" evidence="7">
    <location>
        <begin position="484"/>
        <end position="553"/>
    </location>
</feature>
<feature type="compositionally biased region" description="Basic residues" evidence="5">
    <location>
        <begin position="427"/>
        <end position="437"/>
    </location>
</feature>
<dbReference type="EMBL" id="KZ819670">
    <property type="protein sequence ID" value="PWN26953.1"/>
    <property type="molecule type" value="Genomic_DNA"/>
</dbReference>
<evidence type="ECO:0000256" key="1">
    <source>
        <dbReference type="ARBA" id="ARBA00022723"/>
    </source>
</evidence>
<keyword evidence="6" id="KW-0472">Membrane</keyword>
<dbReference type="OrthoDB" id="8062037at2759"/>
<dbReference type="AlphaFoldDB" id="A0A316USU7"/>
<proteinExistence type="predicted"/>
<feature type="region of interest" description="Disordered" evidence="5">
    <location>
        <begin position="216"/>
        <end position="237"/>
    </location>
</feature>
<feature type="compositionally biased region" description="Low complexity" evidence="5">
    <location>
        <begin position="1"/>
        <end position="11"/>
    </location>
</feature>
<keyword evidence="2 4" id="KW-0863">Zinc-finger</keyword>
<reference evidence="8 9" key="1">
    <citation type="journal article" date="2018" name="Mol. Biol. Evol.">
        <title>Broad Genomic Sampling Reveals a Smut Pathogenic Ancestry of the Fungal Clade Ustilaginomycotina.</title>
        <authorList>
            <person name="Kijpornyongpan T."/>
            <person name="Mondo S.J."/>
            <person name="Barry K."/>
            <person name="Sandor L."/>
            <person name="Lee J."/>
            <person name="Lipzen A."/>
            <person name="Pangilinan J."/>
            <person name="LaButti K."/>
            <person name="Hainaut M."/>
            <person name="Henrissat B."/>
            <person name="Grigoriev I.V."/>
            <person name="Spatafora J.W."/>
            <person name="Aime M.C."/>
        </authorList>
    </citation>
    <scope>NUCLEOTIDE SEQUENCE [LARGE SCALE GENOMIC DNA]</scope>
    <source>
        <strain evidence="8 9">MCA 5214</strain>
    </source>
</reference>
<dbReference type="SUPFAM" id="SSF57850">
    <property type="entry name" value="RING/U-box"/>
    <property type="match status" value="1"/>
</dbReference>